<organism evidence="5 6">
    <name type="scientific">Pyxidicoccus parkwayensis</name>
    <dbReference type="NCBI Taxonomy" id="2813578"/>
    <lineage>
        <taxon>Bacteria</taxon>
        <taxon>Pseudomonadati</taxon>
        <taxon>Myxococcota</taxon>
        <taxon>Myxococcia</taxon>
        <taxon>Myxococcales</taxon>
        <taxon>Cystobacterineae</taxon>
        <taxon>Myxococcaceae</taxon>
        <taxon>Pyxidicoccus</taxon>
    </lineage>
</organism>
<dbReference type="NCBIfam" id="TIGR01730">
    <property type="entry name" value="RND_mfp"/>
    <property type="match status" value="1"/>
</dbReference>
<dbReference type="Proteomes" id="UP000662747">
    <property type="component" value="Chromosome"/>
</dbReference>
<dbReference type="Pfam" id="PF25973">
    <property type="entry name" value="BSH_CzcB"/>
    <property type="match status" value="1"/>
</dbReference>
<name>A0ABX7NX03_9BACT</name>
<accession>A0ABX7NX03</accession>
<dbReference type="InterPro" id="IPR058647">
    <property type="entry name" value="BSH_CzcB-like"/>
</dbReference>
<evidence type="ECO:0000259" key="3">
    <source>
        <dbReference type="Pfam" id="PF25954"/>
    </source>
</evidence>
<keyword evidence="6" id="KW-1185">Reference proteome</keyword>
<dbReference type="Gene3D" id="2.40.30.170">
    <property type="match status" value="1"/>
</dbReference>
<evidence type="ECO:0000313" key="5">
    <source>
        <dbReference type="EMBL" id="QSQ20633.1"/>
    </source>
</evidence>
<dbReference type="Gene3D" id="2.40.420.20">
    <property type="match status" value="1"/>
</dbReference>
<dbReference type="EMBL" id="CP071090">
    <property type="protein sequence ID" value="QSQ20633.1"/>
    <property type="molecule type" value="Genomic_DNA"/>
</dbReference>
<dbReference type="PROSITE" id="PS51257">
    <property type="entry name" value="PROKAR_LIPOPROTEIN"/>
    <property type="match status" value="1"/>
</dbReference>
<dbReference type="InterPro" id="IPR058792">
    <property type="entry name" value="Beta-barrel_RND_2"/>
</dbReference>
<feature type="domain" description="CusB-like beta-barrel" evidence="3">
    <location>
        <begin position="222"/>
        <end position="291"/>
    </location>
</feature>
<dbReference type="Gene3D" id="2.40.50.100">
    <property type="match status" value="1"/>
</dbReference>
<gene>
    <name evidence="5" type="ORF">JY651_36175</name>
</gene>
<evidence type="ECO:0000256" key="2">
    <source>
        <dbReference type="SAM" id="SignalP"/>
    </source>
</evidence>
<dbReference type="Gene3D" id="1.10.287.470">
    <property type="entry name" value="Helix hairpin bin"/>
    <property type="match status" value="1"/>
</dbReference>
<evidence type="ECO:0000259" key="4">
    <source>
        <dbReference type="Pfam" id="PF25973"/>
    </source>
</evidence>
<dbReference type="PANTHER" id="PTHR30469:SF15">
    <property type="entry name" value="HLYD FAMILY OF SECRETION PROTEINS"/>
    <property type="match status" value="1"/>
</dbReference>
<feature type="signal peptide" evidence="2">
    <location>
        <begin position="1"/>
        <end position="27"/>
    </location>
</feature>
<feature type="chain" id="PRO_5045226424" evidence="2">
    <location>
        <begin position="28"/>
        <end position="368"/>
    </location>
</feature>
<dbReference type="RefSeq" id="WP_206722213.1">
    <property type="nucleotide sequence ID" value="NZ_CP071090.1"/>
</dbReference>
<protein>
    <submittedName>
        <fullName evidence="5">Efflux RND transporter periplasmic adaptor subunit</fullName>
    </submittedName>
</protein>
<evidence type="ECO:0000256" key="1">
    <source>
        <dbReference type="ARBA" id="ARBA00009477"/>
    </source>
</evidence>
<dbReference type="Pfam" id="PF25954">
    <property type="entry name" value="Beta-barrel_RND_2"/>
    <property type="match status" value="1"/>
</dbReference>
<reference evidence="5 6" key="1">
    <citation type="submission" date="2021-02" db="EMBL/GenBank/DDBJ databases">
        <title>De Novo genome assembly of isolated myxobacteria.</title>
        <authorList>
            <person name="Stevens D.C."/>
        </authorList>
    </citation>
    <scope>NUCLEOTIDE SEQUENCE [LARGE SCALE GENOMIC DNA]</scope>
    <source>
        <strain evidence="6">SCPEA02</strain>
    </source>
</reference>
<proteinExistence type="inferred from homology"/>
<dbReference type="PANTHER" id="PTHR30469">
    <property type="entry name" value="MULTIDRUG RESISTANCE PROTEIN MDTA"/>
    <property type="match status" value="1"/>
</dbReference>
<comment type="similarity">
    <text evidence="1">Belongs to the membrane fusion protein (MFP) (TC 8.A.1) family.</text>
</comment>
<keyword evidence="2" id="KW-0732">Signal</keyword>
<evidence type="ECO:0000313" key="6">
    <source>
        <dbReference type="Proteomes" id="UP000662747"/>
    </source>
</evidence>
<feature type="domain" description="CzcB-like barrel-sandwich hybrid" evidence="4">
    <location>
        <begin position="80"/>
        <end position="214"/>
    </location>
</feature>
<dbReference type="SUPFAM" id="SSF111369">
    <property type="entry name" value="HlyD-like secretion proteins"/>
    <property type="match status" value="1"/>
</dbReference>
<dbReference type="InterPro" id="IPR006143">
    <property type="entry name" value="RND_pump_MFP"/>
</dbReference>
<sequence length="368" mass="37760">MNPTRKPSSARALAAVGLATAALSLSACQKADASSTPTVPVATPEAAPAVKVVPARTVQASPSEQVTGTLFPAQGLQVGFEVGGRLAAVKVTKGQVVKKGDVLAQLDPEISDAQVAQAEAAVAAAEAGAAMAADVAARNVKLQQEGGVSDLQNRSTAATAAQAQAQLLAAKAQLAQARAARRRHDLRAPFAGTIIDAPEQTGATVGPGSPLFTLENLDTLLLKTTVAESMRSRLKPGVKVRVESIGAKASSDEAVVRTILPSAEAASRRVPVELAVPNADGRFVAHTLARAVLPLGESQAAQVVPGTALASNNGDHVWVVTGGEVRRVDVQVLERREREVVVLAPTPLESVIDYPTPGLSQGTRVSVK</sequence>